<dbReference type="Gene3D" id="3.30.200.20">
    <property type="entry name" value="Phosphorylase Kinase, domain 1"/>
    <property type="match status" value="1"/>
</dbReference>
<dbReference type="GO" id="GO:0004672">
    <property type="term" value="F:protein kinase activity"/>
    <property type="evidence" value="ECO:0007669"/>
    <property type="project" value="InterPro"/>
</dbReference>
<name>A0AAU9NJ20_9ASTR</name>
<dbReference type="PROSITE" id="PS00109">
    <property type="entry name" value="PROTEIN_KINASE_TYR"/>
    <property type="match status" value="1"/>
</dbReference>
<keyword evidence="1" id="KW-0547">Nucleotide-binding</keyword>
<proteinExistence type="predicted"/>
<dbReference type="AlphaFoldDB" id="A0AAU9NJ20"/>
<keyword evidence="2" id="KW-0067">ATP-binding</keyword>
<evidence type="ECO:0000256" key="2">
    <source>
        <dbReference type="ARBA" id="ARBA00022840"/>
    </source>
</evidence>
<comment type="caution">
    <text evidence="4">The sequence shown here is derived from an EMBL/GenBank/DDBJ whole genome shotgun (WGS) entry which is preliminary data.</text>
</comment>
<dbReference type="InterPro" id="IPR008266">
    <property type="entry name" value="Tyr_kinase_AS"/>
</dbReference>
<dbReference type="PROSITE" id="PS50011">
    <property type="entry name" value="PROTEIN_KINASE_DOM"/>
    <property type="match status" value="1"/>
</dbReference>
<dbReference type="Pfam" id="PF00069">
    <property type="entry name" value="Pkinase"/>
    <property type="match status" value="1"/>
</dbReference>
<organism evidence="4 5">
    <name type="scientific">Lactuca virosa</name>
    <dbReference type="NCBI Taxonomy" id="75947"/>
    <lineage>
        <taxon>Eukaryota</taxon>
        <taxon>Viridiplantae</taxon>
        <taxon>Streptophyta</taxon>
        <taxon>Embryophyta</taxon>
        <taxon>Tracheophyta</taxon>
        <taxon>Spermatophyta</taxon>
        <taxon>Magnoliopsida</taxon>
        <taxon>eudicotyledons</taxon>
        <taxon>Gunneridae</taxon>
        <taxon>Pentapetalae</taxon>
        <taxon>asterids</taxon>
        <taxon>campanulids</taxon>
        <taxon>Asterales</taxon>
        <taxon>Asteraceae</taxon>
        <taxon>Cichorioideae</taxon>
        <taxon>Cichorieae</taxon>
        <taxon>Lactucinae</taxon>
        <taxon>Lactuca</taxon>
    </lineage>
</organism>
<dbReference type="Gene3D" id="1.10.510.10">
    <property type="entry name" value="Transferase(Phosphotransferase) domain 1"/>
    <property type="match status" value="1"/>
</dbReference>
<keyword evidence="5" id="KW-1185">Reference proteome</keyword>
<dbReference type="PANTHER" id="PTHR27001:SF790">
    <property type="entry name" value="PROTEIN KINASE DOMAIN-CONTAINING PROTEIN"/>
    <property type="match status" value="1"/>
</dbReference>
<dbReference type="GO" id="GO:0005524">
    <property type="term" value="F:ATP binding"/>
    <property type="evidence" value="ECO:0007669"/>
    <property type="project" value="UniProtKB-KW"/>
</dbReference>
<accession>A0AAU9NJ20</accession>
<protein>
    <recommendedName>
        <fullName evidence="3">Protein kinase domain-containing protein</fullName>
    </recommendedName>
</protein>
<dbReference type="Proteomes" id="UP001157418">
    <property type="component" value="Unassembled WGS sequence"/>
</dbReference>
<evidence type="ECO:0000313" key="5">
    <source>
        <dbReference type="Proteomes" id="UP001157418"/>
    </source>
</evidence>
<evidence type="ECO:0000259" key="3">
    <source>
        <dbReference type="PROSITE" id="PS50011"/>
    </source>
</evidence>
<reference evidence="4 5" key="1">
    <citation type="submission" date="2022-01" db="EMBL/GenBank/DDBJ databases">
        <authorList>
            <person name="Xiong W."/>
            <person name="Schranz E."/>
        </authorList>
    </citation>
    <scope>NUCLEOTIDE SEQUENCE [LARGE SCALE GENOMIC DNA]</scope>
</reference>
<dbReference type="InterPro" id="IPR000719">
    <property type="entry name" value="Prot_kinase_dom"/>
</dbReference>
<dbReference type="SUPFAM" id="SSF56112">
    <property type="entry name" value="Protein kinase-like (PK-like)"/>
    <property type="match status" value="1"/>
</dbReference>
<evidence type="ECO:0000256" key="1">
    <source>
        <dbReference type="ARBA" id="ARBA00022741"/>
    </source>
</evidence>
<dbReference type="PANTHER" id="PTHR27001">
    <property type="entry name" value="OS01G0253100 PROTEIN"/>
    <property type="match status" value="1"/>
</dbReference>
<dbReference type="InterPro" id="IPR011009">
    <property type="entry name" value="Kinase-like_dom_sf"/>
</dbReference>
<evidence type="ECO:0000313" key="4">
    <source>
        <dbReference type="EMBL" id="CAH1437871.1"/>
    </source>
</evidence>
<feature type="domain" description="Protein kinase" evidence="3">
    <location>
        <begin position="299"/>
        <end position="558"/>
    </location>
</feature>
<sequence length="618" mass="70245">MEGQSPSQRVVLVHDASGGLRLNAVRWILDGFELKDGDMFVFLSVLHQIHHPMGYKIRVDSSMFGGANQKAIDEEVARKKKEHEDNLELVQLSTLYEMQKINFKIELVTGPIPKNAAVEAIKKFDATWIILDRRMKRDRKYFLEKLSCGISRMKHNDDIIKIRGPKLSMAQSPRMPLSYGDMLPVDHKISTKQPQNDEDLFSIEFDSSHASSTSTRTSISDGLLSIGNNNDDKVQLSTLLEAFGEEQEQEKEKSPQIETLPIVQVDQKKCTTCNSTRPTSLWKTRNFLYSELIDATNRFSSETLIYRGENEAVFYGTLKDTKLNAIVKEQKDVRKYKSEMQALEKTRNENVIMLLGTCLEKNVRLLVFEFACNGSLDQHLSHQSARPLTWGERIKIAIGASKGLCHLHENNIIHGDVRPKNIFLTHDFEPLIAGFGLARMEKEPQNDHFIIGTFGYVAPEYTERGKATRKTDVFAFGVVLLELITGRSPTDTRLKGQNFLNWAIPLVTERKYSELIDPGIAYHNDQFMSIVQVAVNCLCNDPHIRLPMDEVAFTLDYIKGDEIQRSDEIEEVNNGNLETITSYGQGQLSTPYKKVNFYFGGMTPVPKQAKHFYQVGQL</sequence>
<dbReference type="EMBL" id="CAKMRJ010004445">
    <property type="protein sequence ID" value="CAH1437871.1"/>
    <property type="molecule type" value="Genomic_DNA"/>
</dbReference>
<gene>
    <name evidence="4" type="ORF">LVIROSA_LOCUS24163</name>
</gene>
<dbReference type="GO" id="GO:0005886">
    <property type="term" value="C:plasma membrane"/>
    <property type="evidence" value="ECO:0007669"/>
    <property type="project" value="TreeGrafter"/>
</dbReference>